<dbReference type="InterPro" id="IPR049363">
    <property type="entry name" value="RMI1_N"/>
</dbReference>
<dbReference type="GO" id="GO:0031422">
    <property type="term" value="C:RecQ family helicase-topoisomerase III complex"/>
    <property type="evidence" value="ECO:0007669"/>
    <property type="project" value="TreeGrafter"/>
</dbReference>
<reference evidence="3" key="1">
    <citation type="submission" date="2019-12" db="EMBL/GenBank/DDBJ databases">
        <title>Genome sequencing and annotation of Brassica cretica.</title>
        <authorList>
            <person name="Studholme D.J."/>
            <person name="Sarris P.F."/>
        </authorList>
    </citation>
    <scope>NUCLEOTIDE SEQUENCE</scope>
    <source>
        <strain evidence="3">PFS-102/07</strain>
        <tissue evidence="3">Leaf</tissue>
    </source>
</reference>
<dbReference type="Pfam" id="PF21000">
    <property type="entry name" value="RMI1_N_N"/>
    <property type="match status" value="1"/>
</dbReference>
<dbReference type="PANTHER" id="PTHR14790">
    <property type="entry name" value="RECQ-MEDIATED GENOME INSTABILITY PROTEIN 1 RMI1"/>
    <property type="match status" value="1"/>
</dbReference>
<protein>
    <recommendedName>
        <fullName evidence="2">RMI1 N-terminal domain-containing protein</fullName>
    </recommendedName>
</protein>
<comment type="caution">
    <text evidence="3">The sequence shown here is derived from an EMBL/GenBank/DDBJ whole genome shotgun (WGS) entry which is preliminary data.</text>
</comment>
<dbReference type="EMBL" id="QGKY02001015">
    <property type="protein sequence ID" value="KAF2575476.1"/>
    <property type="molecule type" value="Genomic_DNA"/>
</dbReference>
<dbReference type="GO" id="GO:0000724">
    <property type="term" value="P:double-strand break repair via homologous recombination"/>
    <property type="evidence" value="ECO:0007669"/>
    <property type="project" value="TreeGrafter"/>
</dbReference>
<organism evidence="3">
    <name type="scientific">Brassica cretica</name>
    <name type="common">Mustard</name>
    <dbReference type="NCBI Taxonomy" id="69181"/>
    <lineage>
        <taxon>Eukaryota</taxon>
        <taxon>Viridiplantae</taxon>
        <taxon>Streptophyta</taxon>
        <taxon>Embryophyta</taxon>
        <taxon>Tracheophyta</taxon>
        <taxon>Spermatophyta</taxon>
        <taxon>Magnoliopsida</taxon>
        <taxon>eudicotyledons</taxon>
        <taxon>Gunneridae</taxon>
        <taxon>Pentapetalae</taxon>
        <taxon>rosids</taxon>
        <taxon>malvids</taxon>
        <taxon>Brassicales</taxon>
        <taxon>Brassicaceae</taxon>
        <taxon>Brassiceae</taxon>
        <taxon>Brassica</taxon>
    </lineage>
</organism>
<name>A0A8S9J2M5_BRACR</name>
<dbReference type="AlphaFoldDB" id="A0A8S9J2M5"/>
<evidence type="ECO:0000313" key="3">
    <source>
        <dbReference type="EMBL" id="KAF2575476.1"/>
    </source>
</evidence>
<gene>
    <name evidence="3" type="ORF">F2Q70_00000543</name>
</gene>
<feature type="domain" description="RMI1 N-terminal" evidence="2">
    <location>
        <begin position="103"/>
        <end position="152"/>
    </location>
</feature>
<evidence type="ECO:0000259" key="2">
    <source>
        <dbReference type="Pfam" id="PF21000"/>
    </source>
</evidence>
<feature type="region of interest" description="Disordered" evidence="1">
    <location>
        <begin position="1"/>
        <end position="90"/>
    </location>
</feature>
<dbReference type="GO" id="GO:0000712">
    <property type="term" value="P:resolution of meiotic recombination intermediates"/>
    <property type="evidence" value="ECO:0007669"/>
    <property type="project" value="TreeGrafter"/>
</dbReference>
<dbReference type="GO" id="GO:0016604">
    <property type="term" value="C:nuclear body"/>
    <property type="evidence" value="ECO:0007669"/>
    <property type="project" value="TreeGrafter"/>
</dbReference>
<feature type="compositionally biased region" description="Polar residues" evidence="1">
    <location>
        <begin position="31"/>
        <end position="62"/>
    </location>
</feature>
<dbReference type="PANTHER" id="PTHR14790:SF15">
    <property type="entry name" value="RECQ-MEDIATED GENOME INSTABILITY PROTEIN 1"/>
    <property type="match status" value="1"/>
</dbReference>
<sequence length="226" mass="24345">MPRRRLRLQHYSDDDDEEGEDEIGASGIGDSAQSVSRAPSVQPESSSASNLNPNPVEQTTVSEVEIIDVSGNSTPSPPESSIPVDPSEAEVQNGYDSPIAEALSRMGIKLKTEWWVSCLSGLEASVPEFSRLEVAAKAKHCFEQFLFCDMNLCGGGVLPRNVASMVLEELAGPFVLQGMMVVEMNRTSQYPVAIEMNQGCSSTDARLLFERIKSSGIAPPVVVLSP</sequence>
<proteinExistence type="predicted"/>
<accession>A0A8S9J2M5</accession>
<feature type="compositionally biased region" description="Acidic residues" evidence="1">
    <location>
        <begin position="13"/>
        <end position="23"/>
    </location>
</feature>
<dbReference type="SMART" id="SM01161">
    <property type="entry name" value="DUF1767"/>
    <property type="match status" value="1"/>
</dbReference>
<evidence type="ECO:0000256" key="1">
    <source>
        <dbReference type="SAM" id="MobiDB-lite"/>
    </source>
</evidence>